<dbReference type="SUPFAM" id="SSF88659">
    <property type="entry name" value="Sigma3 and sigma4 domains of RNA polymerase sigma factors"/>
    <property type="match status" value="1"/>
</dbReference>
<dbReference type="InterPro" id="IPR039425">
    <property type="entry name" value="RNA_pol_sigma-70-like"/>
</dbReference>
<reference evidence="9" key="1">
    <citation type="submission" date="2009-09" db="EMBL/GenBank/DDBJ databases">
        <title>The complete chromosome of Alicyclobacillus acidocaldarius subsp. acidocaldarius DSM 446.</title>
        <authorList>
            <consortium name="US DOE Joint Genome Institute (JGI-PGF)"/>
            <person name="Lucas S."/>
            <person name="Copeland A."/>
            <person name="Lapidus A."/>
            <person name="Glavina del Rio T."/>
            <person name="Dalin E."/>
            <person name="Tice H."/>
            <person name="Bruce D."/>
            <person name="Goodwin L."/>
            <person name="Pitluck S."/>
            <person name="Kyrpides N."/>
            <person name="Mavromatis K."/>
            <person name="Ivanova N."/>
            <person name="Ovchinnikova G."/>
            <person name="Chertkov O."/>
            <person name="Sims D."/>
            <person name="Brettin T."/>
            <person name="Detter J.C."/>
            <person name="Han C."/>
            <person name="Larimer F."/>
            <person name="Land M."/>
            <person name="Hauser L."/>
            <person name="Markowitz V."/>
            <person name="Cheng J.-F."/>
            <person name="Hugenholtz P."/>
            <person name="Woyke T."/>
            <person name="Wu D."/>
            <person name="Pukall R."/>
            <person name="Klenk H.-P."/>
            <person name="Eisen J.A."/>
        </authorList>
    </citation>
    <scope>NUCLEOTIDE SEQUENCE [LARGE SCALE GENOMIC DNA]</scope>
    <source>
        <strain evidence="9">ATCC 27009 / DSM 446 / BCRC 14685 / JCM 5260 / KCTC 1825 / NBRC 15652 / NCIMB 11725 / NRRL B-14509 / 104-IA</strain>
    </source>
</reference>
<evidence type="ECO:0000256" key="2">
    <source>
        <dbReference type="ARBA" id="ARBA00023015"/>
    </source>
</evidence>
<dbReference type="RefSeq" id="WP_012810858.1">
    <property type="nucleotide sequence ID" value="NC_013205.1"/>
</dbReference>
<protein>
    <submittedName>
        <fullName evidence="8">RNA polymerase, sigma-24 subunit, ECF subfamily</fullName>
    </submittedName>
</protein>
<dbReference type="InterPro" id="IPR007627">
    <property type="entry name" value="RNA_pol_sigma70_r2"/>
</dbReference>
<dbReference type="InterPro" id="IPR014284">
    <property type="entry name" value="RNA_pol_sigma-70_dom"/>
</dbReference>
<keyword evidence="3" id="KW-0731">Sigma factor</keyword>
<feature type="domain" description="RNA polymerase sigma factor 70 region 4 type 2" evidence="7">
    <location>
        <begin position="112"/>
        <end position="163"/>
    </location>
</feature>
<gene>
    <name evidence="8" type="ordered locus">Aaci_1534</name>
</gene>
<dbReference type="Pfam" id="PF08281">
    <property type="entry name" value="Sigma70_r4_2"/>
    <property type="match status" value="1"/>
</dbReference>
<dbReference type="Gene3D" id="2.50.20.10">
    <property type="entry name" value="Lipoprotein localisation LolA/LolB/LppX"/>
    <property type="match status" value="1"/>
</dbReference>
<keyword evidence="4" id="KW-0238">DNA-binding</keyword>
<dbReference type="Gene3D" id="1.10.1740.10">
    <property type="match status" value="1"/>
</dbReference>
<proteinExistence type="inferred from homology"/>
<keyword evidence="5" id="KW-0804">Transcription</keyword>
<dbReference type="EMBL" id="CP001727">
    <property type="protein sequence ID" value="ACV58550.1"/>
    <property type="molecule type" value="Genomic_DNA"/>
</dbReference>
<dbReference type="GO" id="GO:0016987">
    <property type="term" value="F:sigma factor activity"/>
    <property type="evidence" value="ECO:0007669"/>
    <property type="project" value="UniProtKB-KW"/>
</dbReference>
<organism evidence="8 9">
    <name type="scientific">Alicyclobacillus acidocaldarius subsp. acidocaldarius (strain ATCC 27009 / DSM 446 / BCRC 14685 / JCM 5260 / KCTC 1825 / NBRC 15652 / NCIMB 11725 / NRRL B-14509 / 104-IA)</name>
    <name type="common">Bacillus acidocaldarius</name>
    <dbReference type="NCBI Taxonomy" id="521098"/>
    <lineage>
        <taxon>Bacteria</taxon>
        <taxon>Bacillati</taxon>
        <taxon>Bacillota</taxon>
        <taxon>Bacilli</taxon>
        <taxon>Bacillales</taxon>
        <taxon>Alicyclobacillaceae</taxon>
        <taxon>Alicyclobacillus</taxon>
    </lineage>
</organism>
<reference evidence="8 9" key="2">
    <citation type="journal article" date="2010" name="Stand. Genomic Sci.">
        <title>Complete genome sequence of Alicyclobacillus acidocaldarius type strain (104-IA).</title>
        <authorList>
            <person name="Mavromatis K."/>
            <person name="Sikorski J."/>
            <person name="Lapidus A."/>
            <person name="Glavina Del Rio T."/>
            <person name="Copeland A."/>
            <person name="Tice H."/>
            <person name="Cheng J.F."/>
            <person name="Lucas S."/>
            <person name="Chen F."/>
            <person name="Nolan M."/>
            <person name="Bruce D."/>
            <person name="Goodwin L."/>
            <person name="Pitluck S."/>
            <person name="Ivanova N."/>
            <person name="Ovchinnikova G."/>
            <person name="Pati A."/>
            <person name="Chen A."/>
            <person name="Palaniappan K."/>
            <person name="Land M."/>
            <person name="Hauser L."/>
            <person name="Chang Y.J."/>
            <person name="Jeffries C.D."/>
            <person name="Chain P."/>
            <person name="Meincke L."/>
            <person name="Sims D."/>
            <person name="Chertkov O."/>
            <person name="Han C."/>
            <person name="Brettin T."/>
            <person name="Detter J.C."/>
            <person name="Wahrenburg C."/>
            <person name="Rohde M."/>
            <person name="Pukall R."/>
            <person name="Goker M."/>
            <person name="Bristow J."/>
            <person name="Eisen J.A."/>
            <person name="Markowitz V."/>
            <person name="Hugenholtz P."/>
            <person name="Klenk H.P."/>
            <person name="Kyrpides N.C."/>
        </authorList>
    </citation>
    <scope>NUCLEOTIDE SEQUENCE [LARGE SCALE GENOMIC DNA]</scope>
    <source>
        <strain evidence="9">ATCC 27009 / DSM 446 / BCRC 14685 / JCM 5260 / KCTC 1825 / NBRC 15652 / NCIMB 11725 / NRRL B-14509 / 104-IA</strain>
    </source>
</reference>
<dbReference type="Proteomes" id="UP000001917">
    <property type="component" value="Chromosome"/>
</dbReference>
<evidence type="ECO:0000256" key="3">
    <source>
        <dbReference type="ARBA" id="ARBA00023082"/>
    </source>
</evidence>
<evidence type="ECO:0000256" key="5">
    <source>
        <dbReference type="ARBA" id="ARBA00023163"/>
    </source>
</evidence>
<evidence type="ECO:0000256" key="4">
    <source>
        <dbReference type="ARBA" id="ARBA00023125"/>
    </source>
</evidence>
<dbReference type="InterPro" id="IPR013325">
    <property type="entry name" value="RNA_pol_sigma_r2"/>
</dbReference>
<dbReference type="AlphaFoldDB" id="C8WWS8"/>
<evidence type="ECO:0000259" key="6">
    <source>
        <dbReference type="Pfam" id="PF04542"/>
    </source>
</evidence>
<keyword evidence="9" id="KW-1185">Reference proteome</keyword>
<dbReference type="InterPro" id="IPR036388">
    <property type="entry name" value="WH-like_DNA-bd_sf"/>
</dbReference>
<name>C8WWS8_ALIAD</name>
<dbReference type="PANTHER" id="PTHR43133">
    <property type="entry name" value="RNA POLYMERASE ECF-TYPE SIGMA FACTO"/>
    <property type="match status" value="1"/>
</dbReference>
<dbReference type="GO" id="GO:0006352">
    <property type="term" value="P:DNA-templated transcription initiation"/>
    <property type="evidence" value="ECO:0007669"/>
    <property type="project" value="InterPro"/>
</dbReference>
<evidence type="ECO:0000256" key="1">
    <source>
        <dbReference type="ARBA" id="ARBA00010641"/>
    </source>
</evidence>
<dbReference type="PANTHER" id="PTHR43133:SF8">
    <property type="entry name" value="RNA POLYMERASE SIGMA FACTOR HI_1459-RELATED"/>
    <property type="match status" value="1"/>
</dbReference>
<accession>C8WWS8</accession>
<dbReference type="CDD" id="cd06171">
    <property type="entry name" value="Sigma70_r4"/>
    <property type="match status" value="1"/>
</dbReference>
<keyword evidence="2" id="KW-0805">Transcription regulation</keyword>
<evidence type="ECO:0000313" key="8">
    <source>
        <dbReference type="EMBL" id="ACV58550.1"/>
    </source>
</evidence>
<dbReference type="HOGENOM" id="CLU_495801_0_0_9"/>
<dbReference type="STRING" id="521098.Aaci_1534"/>
<evidence type="ECO:0000259" key="7">
    <source>
        <dbReference type="Pfam" id="PF08281"/>
    </source>
</evidence>
<dbReference type="GO" id="GO:0003677">
    <property type="term" value="F:DNA binding"/>
    <property type="evidence" value="ECO:0007669"/>
    <property type="project" value="UniProtKB-KW"/>
</dbReference>
<dbReference type="Gene3D" id="1.10.10.10">
    <property type="entry name" value="Winged helix-like DNA-binding domain superfamily/Winged helix DNA-binding domain"/>
    <property type="match status" value="1"/>
</dbReference>
<sequence length="549" mass="63248">MEVAQLVEACRQGLPESWNTLVSMFRPQALGWVTQFCRDRDLAEDVVQESWLTAARHLSELRNPQAFPRWFFQIVKTQAYRTLMQAYREQVEEMKEVASDVDQERSTVLKLDLERALDSLPLELKQVFILAGIYQWPIRDVASFLRIPAGTVKSRLSRARQQLQAALKEGGGDAAGQESAYESLYYVLSAWGSGEKVDHPTVRHTLARAWATMKSLRFTLTREWLSGEQIGRRQQARYAWRAPNWLRIETESPDAGRVVTVIHGRRMRVRMAKTNTIQEAQVPHEADPSFMLGHLWKALLTRDDLVVMPPEQGERLWHLWVELDRDVTAEEDEACESVHFWIHPEDGLPRRIEYWNGRGCVFREVMEDIEWNVAVARREFTVPTDGKKLRLWTLGDLLGGLPIRVDPSDAIRQCPFPLMGLDRSVVKELGLRDHIEISKYYHGREWAVRYGAPSRSRAVLRGEAFIILWQAGAVTDDVHRHWGISDVQDECLELGTQARSGEVITPRFVISRLYWEMNGRPYQLMAAGISMDRLVSLVRSVRPLRDDGK</sequence>
<evidence type="ECO:0000313" key="9">
    <source>
        <dbReference type="Proteomes" id="UP000001917"/>
    </source>
</evidence>
<feature type="domain" description="RNA polymerase sigma-70 region 2" evidence="6">
    <location>
        <begin position="21"/>
        <end position="86"/>
    </location>
</feature>
<dbReference type="eggNOG" id="COG1595">
    <property type="taxonomic scope" value="Bacteria"/>
</dbReference>
<dbReference type="InterPro" id="IPR013324">
    <property type="entry name" value="RNA_pol_sigma_r3/r4-like"/>
</dbReference>
<dbReference type="InterPro" id="IPR013249">
    <property type="entry name" value="RNA_pol_sigma70_r4_t2"/>
</dbReference>
<dbReference type="KEGG" id="aac:Aaci_1534"/>
<comment type="similarity">
    <text evidence="1">Belongs to the sigma-70 factor family. ECF subfamily.</text>
</comment>
<dbReference type="SUPFAM" id="SSF88946">
    <property type="entry name" value="Sigma2 domain of RNA polymerase sigma factors"/>
    <property type="match status" value="1"/>
</dbReference>
<dbReference type="Pfam" id="PF04542">
    <property type="entry name" value="Sigma70_r2"/>
    <property type="match status" value="1"/>
</dbReference>
<dbReference type="NCBIfam" id="TIGR02937">
    <property type="entry name" value="sigma70-ECF"/>
    <property type="match status" value="1"/>
</dbReference>